<dbReference type="GO" id="GO:0005524">
    <property type="term" value="F:ATP binding"/>
    <property type="evidence" value="ECO:0007669"/>
    <property type="project" value="InterPro"/>
</dbReference>
<evidence type="ECO:0000259" key="4">
    <source>
        <dbReference type="Pfam" id="PF02374"/>
    </source>
</evidence>
<evidence type="ECO:0000313" key="7">
    <source>
        <dbReference type="Proteomes" id="UP000266389"/>
    </source>
</evidence>
<dbReference type="GO" id="GO:0016887">
    <property type="term" value="F:ATP hydrolysis activity"/>
    <property type="evidence" value="ECO:0007669"/>
    <property type="project" value="InterPro"/>
</dbReference>
<feature type="non-terminal residue" evidence="6">
    <location>
        <position position="1"/>
    </location>
</feature>
<dbReference type="GO" id="GO:0015446">
    <property type="term" value="F:ATPase-coupled arsenite transmembrane transporter activity"/>
    <property type="evidence" value="ECO:0007669"/>
    <property type="project" value="UniProtKB-EC"/>
</dbReference>
<dbReference type="SUPFAM" id="SSF52540">
    <property type="entry name" value="P-loop containing nucleoside triphosphate hydrolases"/>
    <property type="match status" value="1"/>
</dbReference>
<feature type="domain" description="ArsA HSP20-like" evidence="5">
    <location>
        <begin position="116"/>
        <end position="177"/>
    </location>
</feature>
<dbReference type="InterPro" id="IPR025723">
    <property type="entry name" value="ArsA/GET3_ATPase-like"/>
</dbReference>
<dbReference type="InterPro" id="IPR040612">
    <property type="entry name" value="ArsA_HSP20-like"/>
</dbReference>
<dbReference type="Gene3D" id="2.60.40.790">
    <property type="match status" value="1"/>
</dbReference>
<organism evidence="6 7">
    <name type="scientific">Candidatus Thermochlorobacter aerophilus</name>
    <dbReference type="NCBI Taxonomy" id="1868324"/>
    <lineage>
        <taxon>Bacteria</taxon>
        <taxon>Pseudomonadati</taxon>
        <taxon>Chlorobiota</taxon>
        <taxon>Chlorobiia</taxon>
        <taxon>Chlorobiales</taxon>
        <taxon>Candidatus Thermochlorobacteriaceae</taxon>
        <taxon>Candidatus Thermochlorobacter</taxon>
    </lineage>
</organism>
<comment type="similarity">
    <text evidence="1">Belongs to the arsA ATPase family.</text>
</comment>
<dbReference type="EMBL" id="PHFL01000025">
    <property type="protein sequence ID" value="RFM24825.1"/>
    <property type="molecule type" value="Genomic_DNA"/>
</dbReference>
<protein>
    <recommendedName>
        <fullName evidence="3">arsenite-transporting ATPase</fullName>
        <ecNumber evidence="3">7.3.2.7</ecNumber>
    </recommendedName>
</protein>
<evidence type="ECO:0000259" key="5">
    <source>
        <dbReference type="Pfam" id="PF17886"/>
    </source>
</evidence>
<comment type="caution">
    <text evidence="6">The sequence shown here is derived from an EMBL/GenBank/DDBJ whole genome shotgun (WGS) entry which is preliminary data.</text>
</comment>
<proteinExistence type="inferred from homology"/>
<dbReference type="Pfam" id="PF02374">
    <property type="entry name" value="ArsA_ATPase"/>
    <property type="match status" value="1"/>
</dbReference>
<evidence type="ECO:0000313" key="6">
    <source>
        <dbReference type="EMBL" id="RFM24825.1"/>
    </source>
</evidence>
<evidence type="ECO:0000256" key="3">
    <source>
        <dbReference type="ARBA" id="ARBA00066752"/>
    </source>
</evidence>
<dbReference type="AlphaFoldDB" id="A0A395M212"/>
<dbReference type="CDD" id="cd02035">
    <property type="entry name" value="ArsA"/>
    <property type="match status" value="1"/>
</dbReference>
<dbReference type="InterPro" id="IPR027417">
    <property type="entry name" value="P-loop_NTPase"/>
</dbReference>
<sequence>VRLVMNPEKMVIAESQRALTYLSLYGMHVDAAIVNKVIPDDAKEGFMDEWYDSQQKYLSAIENDSSPMPIFRVPLFKSEVTGIDRLRELGKRLYGERNPADLFYDEKPVSIRQDEDGSTLRVKLPFAPTDKIELARLGAVLTLSVGTRTREIVLPDSLAGLTPKEAAMLEGYLEIKFEKPMAQVEA</sequence>
<dbReference type="Gene3D" id="3.40.50.300">
    <property type="entry name" value="P-loop containing nucleotide triphosphate hydrolases"/>
    <property type="match status" value="1"/>
</dbReference>
<gene>
    <name evidence="6" type="ORF">D0433_03775</name>
</gene>
<dbReference type="EC" id="7.3.2.7" evidence="3"/>
<feature type="domain" description="ArsA/GET3 Anion-transporting ATPase-like" evidence="4">
    <location>
        <begin position="1"/>
        <end position="94"/>
    </location>
</feature>
<dbReference type="InterPro" id="IPR008978">
    <property type="entry name" value="HSP20-like_chaperone"/>
</dbReference>
<dbReference type="Proteomes" id="UP000266389">
    <property type="component" value="Unassembled WGS sequence"/>
</dbReference>
<name>A0A395M212_9BACT</name>
<accession>A0A395M212</accession>
<comment type="catalytic activity">
    <reaction evidence="2">
        <text>arsenite(in) + ATP + H2O = arsenite(out) + ADP + phosphate + H(+)</text>
        <dbReference type="Rhea" id="RHEA:11348"/>
        <dbReference type="ChEBI" id="CHEBI:15377"/>
        <dbReference type="ChEBI" id="CHEBI:15378"/>
        <dbReference type="ChEBI" id="CHEBI:29242"/>
        <dbReference type="ChEBI" id="CHEBI:30616"/>
        <dbReference type="ChEBI" id="CHEBI:43474"/>
        <dbReference type="ChEBI" id="CHEBI:456216"/>
        <dbReference type="EC" id="7.3.2.7"/>
    </reaction>
</comment>
<evidence type="ECO:0000256" key="1">
    <source>
        <dbReference type="ARBA" id="ARBA00011040"/>
    </source>
</evidence>
<dbReference type="InterPro" id="IPR016300">
    <property type="entry name" value="ATPase_ArsA/GET3"/>
</dbReference>
<reference evidence="6 7" key="1">
    <citation type="journal article" date="2011" name="ISME J.">
        <title>Community ecology of hot spring cyanobacterial mats: predominant populations and their functional potential.</title>
        <authorList>
            <person name="Klatt C.G."/>
            <person name="Wood J.M."/>
            <person name="Rusch D.B."/>
            <person name="Bateson M.M."/>
            <person name="Hamamura N."/>
            <person name="Heidelberg J.F."/>
            <person name="Grossman A.R."/>
            <person name="Bhaya D."/>
            <person name="Cohan F.M."/>
            <person name="Kuhl M."/>
            <person name="Bryant D.A."/>
            <person name="Ward D.M."/>
        </authorList>
    </citation>
    <scope>NUCLEOTIDE SEQUENCE [LARGE SCALE GENOMIC DNA]</scope>
    <source>
        <strain evidence="6">OS</strain>
    </source>
</reference>
<dbReference type="PANTHER" id="PTHR10803:SF3">
    <property type="entry name" value="ATPASE GET3"/>
    <property type="match status" value="1"/>
</dbReference>
<dbReference type="PANTHER" id="PTHR10803">
    <property type="entry name" value="ARSENICAL PUMP-DRIVING ATPASE ARSENITE-TRANSLOCATING ATPASE"/>
    <property type="match status" value="1"/>
</dbReference>
<evidence type="ECO:0000256" key="2">
    <source>
        <dbReference type="ARBA" id="ARBA00052296"/>
    </source>
</evidence>
<dbReference type="Pfam" id="PF17886">
    <property type="entry name" value="ArsA_HSP20"/>
    <property type="match status" value="1"/>
</dbReference>